<name>A0AAP5I5W5_9CYAN</name>
<dbReference type="CDD" id="cd02440">
    <property type="entry name" value="AdoMet_MTases"/>
    <property type="match status" value="1"/>
</dbReference>
<dbReference type="Pfam" id="PF08241">
    <property type="entry name" value="Methyltransf_11"/>
    <property type="match status" value="1"/>
</dbReference>
<keyword evidence="3" id="KW-0489">Methyltransferase</keyword>
<evidence type="ECO:0000256" key="1">
    <source>
        <dbReference type="ARBA" id="ARBA00022679"/>
    </source>
</evidence>
<comment type="caution">
    <text evidence="3">The sequence shown here is derived from an EMBL/GenBank/DDBJ whole genome shotgun (WGS) entry which is preliminary data.</text>
</comment>
<evidence type="ECO:0000313" key="4">
    <source>
        <dbReference type="Proteomes" id="UP000667802"/>
    </source>
</evidence>
<gene>
    <name evidence="3" type="ORF">G7B40_013610</name>
</gene>
<dbReference type="EMBL" id="JAALHA020000005">
    <property type="protein sequence ID" value="MDR9895597.1"/>
    <property type="molecule type" value="Genomic_DNA"/>
</dbReference>
<dbReference type="InterPro" id="IPR013216">
    <property type="entry name" value="Methyltransf_11"/>
</dbReference>
<dbReference type="Gene3D" id="3.40.50.150">
    <property type="entry name" value="Vaccinia Virus protein VP39"/>
    <property type="match status" value="1"/>
</dbReference>
<accession>A0AAP5I5W5</accession>
<sequence length="234" mass="27072">MRELFDQTGFFNFGYWLSDTKSAREASENLMEKLLAFIPEKKGTILDVACGLGGTTNYLLKYYSPLDIVGINISAKQLEKCRDNAPGCKFIAMDAAQMEFEDNSFDNIICVEAAFHFYTRENFLQEAWRVLKPGGYLVLSDIIFPNMEAPNDWMIPSQNDVKDIDEYKALYLKAGFEEVELLDSTHQSWIEFHRHVKTWNLQNYPDQVTESHVQELDERLNWGVLYPLVSARKI</sequence>
<dbReference type="GO" id="GO:0032259">
    <property type="term" value="P:methylation"/>
    <property type="evidence" value="ECO:0007669"/>
    <property type="project" value="UniProtKB-KW"/>
</dbReference>
<proteinExistence type="predicted"/>
<protein>
    <submittedName>
        <fullName evidence="3">Class I SAM-dependent methyltransferase</fullName>
    </submittedName>
</protein>
<dbReference type="Proteomes" id="UP000667802">
    <property type="component" value="Unassembled WGS sequence"/>
</dbReference>
<dbReference type="GO" id="GO:0008757">
    <property type="term" value="F:S-adenosylmethionine-dependent methyltransferase activity"/>
    <property type="evidence" value="ECO:0007669"/>
    <property type="project" value="InterPro"/>
</dbReference>
<dbReference type="SUPFAM" id="SSF53335">
    <property type="entry name" value="S-adenosyl-L-methionine-dependent methyltransferases"/>
    <property type="match status" value="1"/>
</dbReference>
<evidence type="ECO:0000259" key="2">
    <source>
        <dbReference type="Pfam" id="PF08241"/>
    </source>
</evidence>
<dbReference type="InterPro" id="IPR029063">
    <property type="entry name" value="SAM-dependent_MTases_sf"/>
</dbReference>
<keyword evidence="4" id="KW-1185">Reference proteome</keyword>
<dbReference type="PANTHER" id="PTHR44068:SF11">
    <property type="entry name" value="GERANYL DIPHOSPHATE 2-C-METHYLTRANSFERASE"/>
    <property type="match status" value="1"/>
</dbReference>
<organism evidence="3 4">
    <name type="scientific">Aetokthonos hydrillicola Thurmond2011</name>
    <dbReference type="NCBI Taxonomy" id="2712845"/>
    <lineage>
        <taxon>Bacteria</taxon>
        <taxon>Bacillati</taxon>
        <taxon>Cyanobacteriota</taxon>
        <taxon>Cyanophyceae</taxon>
        <taxon>Nostocales</taxon>
        <taxon>Hapalosiphonaceae</taxon>
        <taxon>Aetokthonos</taxon>
    </lineage>
</organism>
<dbReference type="AlphaFoldDB" id="A0AAP5I5W5"/>
<feature type="domain" description="Methyltransferase type 11" evidence="2">
    <location>
        <begin position="46"/>
        <end position="139"/>
    </location>
</feature>
<evidence type="ECO:0000313" key="3">
    <source>
        <dbReference type="EMBL" id="MDR9895597.1"/>
    </source>
</evidence>
<reference evidence="4" key="1">
    <citation type="journal article" date="2021" name="Science">
        <title>Hunting the eagle killer: A cyanobacterial neurotoxin causes vacuolar myelinopathy.</title>
        <authorList>
            <person name="Breinlinger S."/>
            <person name="Phillips T.J."/>
            <person name="Haram B.N."/>
            <person name="Mares J."/>
            <person name="Martinez Yerena J.A."/>
            <person name="Hrouzek P."/>
            <person name="Sobotka R."/>
            <person name="Henderson W.M."/>
            <person name="Schmieder P."/>
            <person name="Williams S.M."/>
            <person name="Lauderdale J.D."/>
            <person name="Wilde H.D."/>
            <person name="Gerrin W."/>
            <person name="Kust A."/>
            <person name="Washington J.W."/>
            <person name="Wagner C."/>
            <person name="Geier B."/>
            <person name="Liebeke M."/>
            <person name="Enke H."/>
            <person name="Niedermeyer T.H.J."/>
            <person name="Wilde S.B."/>
        </authorList>
    </citation>
    <scope>NUCLEOTIDE SEQUENCE [LARGE SCALE GENOMIC DNA]</scope>
    <source>
        <strain evidence="4">Thurmond2011</strain>
    </source>
</reference>
<dbReference type="PANTHER" id="PTHR44068">
    <property type="entry name" value="ZGC:194242"/>
    <property type="match status" value="1"/>
</dbReference>
<keyword evidence="1" id="KW-0808">Transferase</keyword>
<dbReference type="InterPro" id="IPR050447">
    <property type="entry name" value="Erg6_SMT_methyltransf"/>
</dbReference>